<feature type="compositionally biased region" description="Polar residues" evidence="2">
    <location>
        <begin position="279"/>
        <end position="292"/>
    </location>
</feature>
<keyword evidence="4" id="KW-1185">Reference proteome</keyword>
<evidence type="ECO:0000256" key="2">
    <source>
        <dbReference type="SAM" id="MobiDB-lite"/>
    </source>
</evidence>
<dbReference type="EMBL" id="NGMO01000003">
    <property type="protein sequence ID" value="OTP10079.1"/>
    <property type="molecule type" value="Genomic_DNA"/>
</dbReference>
<proteinExistence type="predicted"/>
<protein>
    <submittedName>
        <fullName evidence="3">Uncharacterized protein</fullName>
    </submittedName>
</protein>
<evidence type="ECO:0000313" key="3">
    <source>
        <dbReference type="EMBL" id="OTP10079.1"/>
    </source>
</evidence>
<gene>
    <name evidence="3" type="ORF">A5844_001777</name>
</gene>
<dbReference type="Proteomes" id="UP000194933">
    <property type="component" value="Unassembled WGS sequence"/>
</dbReference>
<keyword evidence="1" id="KW-0175">Coiled coil</keyword>
<feature type="compositionally biased region" description="Polar residues" evidence="2">
    <location>
        <begin position="312"/>
        <end position="323"/>
    </location>
</feature>
<evidence type="ECO:0000313" key="4">
    <source>
        <dbReference type="Proteomes" id="UP000194933"/>
    </source>
</evidence>
<feature type="region of interest" description="Disordered" evidence="2">
    <location>
        <begin position="262"/>
        <end position="292"/>
    </location>
</feature>
<accession>A0A242JY78</accession>
<feature type="coiled-coil region" evidence="1">
    <location>
        <begin position="61"/>
        <end position="88"/>
    </location>
</feature>
<sequence>MSRSKGFRSVFHRTKTKKAESASTVKEIQTVIQPTEELNEVEKELINLSKRYLEKGEVSTSEKAFKRIKEAQALAKELENSTQAELKTAMARFYYKNFYLSDYLYIWLNLDCQKLKDMEKSKPIAEGSPSALYYKDAKKELQQIIKIRFESLKCCFERPEINRQLDGDSMEEIVERIRAVYFSPTVEVERYLKYEEAQLKNPSLRLSKSSSMRVRKSEKSIDEESVDFISMKQMDKNHPIQRSKSLPLSLMKSSAENIPATLRSTISKEQKNKDDFGKSDSTTYENVPRKNSISMLRTKSQNTADKINLAQQKQTEKTNQSYIHPTDIPRKNTLKNSKRRCFLIRGGIFKKFKNKNRKILKQSQRPSRISRAYEMYIHSR</sequence>
<comment type="caution">
    <text evidence="3">The sequence shown here is derived from an EMBL/GenBank/DDBJ whole genome shotgun (WGS) entry which is preliminary data.</text>
</comment>
<evidence type="ECO:0000256" key="1">
    <source>
        <dbReference type="SAM" id="Coils"/>
    </source>
</evidence>
<feature type="region of interest" description="Disordered" evidence="2">
    <location>
        <begin position="312"/>
        <end position="332"/>
    </location>
</feature>
<reference evidence="3 4" key="1">
    <citation type="submission" date="2017-05" db="EMBL/GenBank/DDBJ databases">
        <title>The Genome Sequence of Enterococcus sp. 10A9_DIV0425.</title>
        <authorList>
            <consortium name="The Broad Institute Genomics Platform"/>
            <consortium name="The Broad Institute Genomic Center for Infectious Diseases"/>
            <person name="Earl A."/>
            <person name="Manson A."/>
            <person name="Schwartman J."/>
            <person name="Gilmore M."/>
            <person name="Abouelleil A."/>
            <person name="Cao P."/>
            <person name="Chapman S."/>
            <person name="Cusick C."/>
            <person name="Shea T."/>
            <person name="Young S."/>
            <person name="Neafsey D."/>
            <person name="Nusbaum C."/>
            <person name="Birren B."/>
        </authorList>
    </citation>
    <scope>NUCLEOTIDE SEQUENCE [LARGE SCALE GENOMIC DNA]</scope>
    <source>
        <strain evidence="3 4">10A9_DIV0425</strain>
    </source>
</reference>
<dbReference type="RefSeq" id="WP_086284861.1">
    <property type="nucleotide sequence ID" value="NZ_NGMO01000003.1"/>
</dbReference>
<organism evidence="3 4">
    <name type="scientific">Candidatus Enterococcus wittei</name>
    <dbReference type="NCBI Taxonomy" id="1987383"/>
    <lineage>
        <taxon>Bacteria</taxon>
        <taxon>Bacillati</taxon>
        <taxon>Bacillota</taxon>
        <taxon>Bacilli</taxon>
        <taxon>Lactobacillales</taxon>
        <taxon>Enterococcaceae</taxon>
        <taxon>Enterococcus</taxon>
    </lineage>
</organism>
<name>A0A242JY78_9ENTE</name>
<feature type="compositionally biased region" description="Basic and acidic residues" evidence="2">
    <location>
        <begin position="266"/>
        <end position="278"/>
    </location>
</feature>
<dbReference type="AlphaFoldDB" id="A0A242JY78"/>